<dbReference type="AlphaFoldDB" id="A0A6A4GLZ9"/>
<keyword evidence="5" id="KW-1185">Reference proteome</keyword>
<organism evidence="4 5">
    <name type="scientific">Gymnopus androsaceus JB14</name>
    <dbReference type="NCBI Taxonomy" id="1447944"/>
    <lineage>
        <taxon>Eukaryota</taxon>
        <taxon>Fungi</taxon>
        <taxon>Dikarya</taxon>
        <taxon>Basidiomycota</taxon>
        <taxon>Agaricomycotina</taxon>
        <taxon>Agaricomycetes</taxon>
        <taxon>Agaricomycetidae</taxon>
        <taxon>Agaricales</taxon>
        <taxon>Marasmiineae</taxon>
        <taxon>Omphalotaceae</taxon>
        <taxon>Gymnopus</taxon>
    </lineage>
</organism>
<dbReference type="Pfam" id="PF00144">
    <property type="entry name" value="Beta-lactamase"/>
    <property type="match status" value="1"/>
</dbReference>
<gene>
    <name evidence="4" type="ORF">BT96DRAFT_981777</name>
</gene>
<evidence type="ECO:0000313" key="4">
    <source>
        <dbReference type="EMBL" id="KAE9386343.1"/>
    </source>
</evidence>
<reference evidence="4" key="1">
    <citation type="journal article" date="2019" name="Environ. Microbiol.">
        <title>Fungal ecological strategies reflected in gene transcription - a case study of two litter decomposers.</title>
        <authorList>
            <person name="Barbi F."/>
            <person name="Kohler A."/>
            <person name="Barry K."/>
            <person name="Baskaran P."/>
            <person name="Daum C."/>
            <person name="Fauchery L."/>
            <person name="Ihrmark K."/>
            <person name="Kuo A."/>
            <person name="LaButti K."/>
            <person name="Lipzen A."/>
            <person name="Morin E."/>
            <person name="Grigoriev I.V."/>
            <person name="Henrissat B."/>
            <person name="Lindahl B."/>
            <person name="Martin F."/>
        </authorList>
    </citation>
    <scope>NUCLEOTIDE SEQUENCE</scope>
    <source>
        <strain evidence="4">JB14</strain>
    </source>
</reference>
<name>A0A6A4GLZ9_9AGAR</name>
<accession>A0A6A4GLZ9</accession>
<evidence type="ECO:0000259" key="3">
    <source>
        <dbReference type="Pfam" id="PF26335"/>
    </source>
</evidence>
<dbReference type="InterPro" id="IPR001466">
    <property type="entry name" value="Beta-lactam-related"/>
</dbReference>
<protein>
    <submittedName>
        <fullName evidence="4">Beta-lactamase/transpeptidase-like protein</fullName>
    </submittedName>
</protein>
<dbReference type="EMBL" id="ML769889">
    <property type="protein sequence ID" value="KAE9386343.1"/>
    <property type="molecule type" value="Genomic_DNA"/>
</dbReference>
<dbReference type="InterPro" id="IPR058664">
    <property type="entry name" value="ARB_00930-like_C"/>
</dbReference>
<evidence type="ECO:0000313" key="5">
    <source>
        <dbReference type="Proteomes" id="UP000799118"/>
    </source>
</evidence>
<dbReference type="PANTHER" id="PTHR22935:SF97">
    <property type="entry name" value="BETA-LACTAMASE-RELATED DOMAIN-CONTAINING PROTEIN"/>
    <property type="match status" value="1"/>
</dbReference>
<feature type="signal peptide" evidence="1">
    <location>
        <begin position="1"/>
        <end position="18"/>
    </location>
</feature>
<dbReference type="Proteomes" id="UP000799118">
    <property type="component" value="Unassembled WGS sequence"/>
</dbReference>
<sequence length="512" mass="54542">MRLSAYLVIPGVTSAVLAATAFPPPLGQGFQPPSDLLANVDFSQALSSLNASLASATQTGECKFGQLGANTTSYSIGLFDTKSILLDFEHSSSTLAAPGTTQVDHNSIYRIGSVSKLLTAYLFLIEAGEDVWDHKVTDVVPELEAAAQSCNAQTDAVDCSPKQDELTNNNFTSAQLVASGFPPLNSSDAPQCATNATDPALEKGLTQRHPVFSPFGSPSYSNAAYQILGYALENITGESFELMFRRDLVGRLGLNGTSYSEPVNSTEAVIPFSISGSAWSYEAGDETPGSGIYSTLADLMRIGQSMLNNEVLSPSTTRSWVKPVAHTASLQMSVGKPWEIIRTSVDGRVVDLYTKSGDVGAYSSVLVIIPDYNAGFATLAAGGDAIQVSAVTADLIIDAFLPALEQAAENKPWRNWLAATDLDSDIRLYPTGLNAQVNSTTSKASYRAVFPQLTSTGTGVVSQAWNNATWLGFDSTTYNEIGIDEFLFTLDADGSATSISPRAWESELYREE</sequence>
<dbReference type="InterPro" id="IPR012338">
    <property type="entry name" value="Beta-lactam/transpept-like"/>
</dbReference>
<evidence type="ECO:0000256" key="1">
    <source>
        <dbReference type="SAM" id="SignalP"/>
    </source>
</evidence>
<dbReference type="InterPro" id="IPR051478">
    <property type="entry name" value="Beta-lactamase-like_AB/R"/>
</dbReference>
<feature type="domain" description="Beta-lactamase-related" evidence="2">
    <location>
        <begin position="99"/>
        <end position="396"/>
    </location>
</feature>
<evidence type="ECO:0000259" key="2">
    <source>
        <dbReference type="Pfam" id="PF00144"/>
    </source>
</evidence>
<keyword evidence="1" id="KW-0732">Signal</keyword>
<dbReference type="PANTHER" id="PTHR22935">
    <property type="entry name" value="PENICILLIN-BINDING PROTEIN"/>
    <property type="match status" value="1"/>
</dbReference>
<feature type="domain" description="Beta-lactamase-like ARB-00930-like C-terminal" evidence="3">
    <location>
        <begin position="420"/>
        <end position="511"/>
    </location>
</feature>
<dbReference type="OrthoDB" id="428260at2759"/>
<dbReference type="Gene3D" id="3.40.710.10">
    <property type="entry name" value="DD-peptidase/beta-lactamase superfamily"/>
    <property type="match status" value="1"/>
</dbReference>
<dbReference type="Pfam" id="PF26335">
    <property type="entry name" value="ARB_00930_C"/>
    <property type="match status" value="1"/>
</dbReference>
<feature type="chain" id="PRO_5025415536" evidence="1">
    <location>
        <begin position="19"/>
        <end position="512"/>
    </location>
</feature>
<proteinExistence type="predicted"/>
<dbReference type="SUPFAM" id="SSF56601">
    <property type="entry name" value="beta-lactamase/transpeptidase-like"/>
    <property type="match status" value="1"/>
</dbReference>